<feature type="repeat" description="WD" evidence="3">
    <location>
        <begin position="1542"/>
        <end position="1573"/>
    </location>
</feature>
<dbReference type="PRINTS" id="PR00320">
    <property type="entry name" value="GPROTEINBRPT"/>
</dbReference>
<dbReference type="Pfam" id="PF20703">
    <property type="entry name" value="nSTAND1"/>
    <property type="match status" value="1"/>
</dbReference>
<keyword evidence="4" id="KW-0175">Coiled coil</keyword>
<dbReference type="InterPro" id="IPR027417">
    <property type="entry name" value="P-loop_NTPase"/>
</dbReference>
<evidence type="ECO:0000256" key="2">
    <source>
        <dbReference type="ARBA" id="ARBA00022737"/>
    </source>
</evidence>
<feature type="repeat" description="WD" evidence="3">
    <location>
        <begin position="1255"/>
        <end position="1289"/>
    </location>
</feature>
<dbReference type="EMBL" id="JACJPW010000106">
    <property type="protein sequence ID" value="MBD2185080.1"/>
    <property type="molecule type" value="Genomic_DNA"/>
</dbReference>
<dbReference type="InterPro" id="IPR019775">
    <property type="entry name" value="WD40_repeat_CS"/>
</dbReference>
<dbReference type="Proteomes" id="UP000641646">
    <property type="component" value="Unassembled WGS sequence"/>
</dbReference>
<keyword evidence="1 3" id="KW-0853">WD repeat</keyword>
<feature type="coiled-coil region" evidence="4">
    <location>
        <begin position="887"/>
        <end position="917"/>
    </location>
</feature>
<dbReference type="InterPro" id="IPR011990">
    <property type="entry name" value="TPR-like_helical_dom_sf"/>
</dbReference>
<feature type="repeat" description="WD" evidence="3">
    <location>
        <begin position="1091"/>
        <end position="1122"/>
    </location>
</feature>
<dbReference type="CDD" id="cd00200">
    <property type="entry name" value="WD40"/>
    <property type="match status" value="2"/>
</dbReference>
<organism evidence="6 7">
    <name type="scientific">Aerosakkonema funiforme FACHB-1375</name>
    <dbReference type="NCBI Taxonomy" id="2949571"/>
    <lineage>
        <taxon>Bacteria</taxon>
        <taxon>Bacillati</taxon>
        <taxon>Cyanobacteriota</taxon>
        <taxon>Cyanophyceae</taxon>
        <taxon>Oscillatoriophycideae</taxon>
        <taxon>Aerosakkonematales</taxon>
        <taxon>Aerosakkonemataceae</taxon>
        <taxon>Aerosakkonema</taxon>
    </lineage>
</organism>
<gene>
    <name evidence="6" type="ORF">H6G03_29090</name>
</gene>
<feature type="repeat" description="WD" evidence="3">
    <location>
        <begin position="1337"/>
        <end position="1372"/>
    </location>
</feature>
<feature type="repeat" description="WD" evidence="3">
    <location>
        <begin position="1419"/>
        <end position="1450"/>
    </location>
</feature>
<dbReference type="RefSeq" id="WP_190472750.1">
    <property type="nucleotide sequence ID" value="NZ_JACJPW010000106.1"/>
</dbReference>
<feature type="repeat" description="WD" evidence="3">
    <location>
        <begin position="1173"/>
        <end position="1207"/>
    </location>
</feature>
<dbReference type="PROSITE" id="PS50082">
    <property type="entry name" value="WD_REPEATS_2"/>
    <property type="match status" value="14"/>
</dbReference>
<evidence type="ECO:0000256" key="1">
    <source>
        <dbReference type="ARBA" id="ARBA00022574"/>
    </source>
</evidence>
<dbReference type="Gene3D" id="1.25.40.10">
    <property type="entry name" value="Tetratricopeptide repeat domain"/>
    <property type="match status" value="2"/>
</dbReference>
<feature type="domain" description="Novel STAND NTPase 1" evidence="5">
    <location>
        <begin position="537"/>
        <end position="881"/>
    </location>
</feature>
<evidence type="ECO:0000259" key="5">
    <source>
        <dbReference type="Pfam" id="PF20703"/>
    </source>
</evidence>
<evidence type="ECO:0000256" key="4">
    <source>
        <dbReference type="SAM" id="Coils"/>
    </source>
</evidence>
<dbReference type="SUPFAM" id="SSF48452">
    <property type="entry name" value="TPR-like"/>
    <property type="match status" value="1"/>
</dbReference>
<keyword evidence="2" id="KW-0677">Repeat</keyword>
<name>A0A926VJJ6_9CYAN</name>
<dbReference type="PROSITE" id="PS00678">
    <property type="entry name" value="WD_REPEATS_1"/>
    <property type="match status" value="2"/>
</dbReference>
<sequence length="1690" mass="189276">MGNSKQLLKDAAVQNDRSLNTLKRAIALSQGQFSLVLANCNYGRLRSQILQRLRELSSFNIREIVLPELTTRIYPIIQAELGDTRPSALMIFGLESVSAIESLLTSSNQMRDELRQSFPFPLVLWINDKLQQKLIKFAPDLTSWAATPIKFVIATDELIDSLRQNADSLFASILESDAVNCLNNSALDLEIGSSRRLELDFAQTDLLHRGIKLDPELEASLEFVFGRDAYANDIIDVALDCYQRSLAFWQQVNTDFVLRIPDVNNHLNDPKSKIQNPKLKEGLLLFHIGLCYRRKADLEPAKSRRHWEEARKYLQQCVNVFEELERPDLVAKFIGHLGEVLRRMEDWDNLQNLANKSLQLHITYGNTDFSSEILQLAQDYVFLAEVALKRQNWEGALYLATLAKTTLSDVGKYPQHENLALLLLGIAQQQLGQIESAISNLEMARSASNAHYDPRQYIRILKTLRSVYFQQSQYREAFQIKLEQRSIEQQYGFRAFIGAGQLEPQRQATNPALVNIDRTGANAGYQGTVALEIATSGRQQDVYRLIERISRNDQKLTVIYGQSGVGKSSIVNAGLVPALKQTSFGARDALPVVLQVYTDWSETLGRGLAQALKEIKNIRLNYPLYTPQLILAQLQKNQERNLLTVLIFDQFEEFFFVGSNSSEIKHFFDFLRYSLNLPFVKVILSIREDHLHRLLGCQRLTNLPIINNDILSKDILHYIGNFSPADAKALIQSLTQRSQFYLEEALIDELVRDLAADFGEVRPIELQVVGAQLQAENITTLSKYQERGPKNRLVEQFLQEVIHDCGPENEQVALLVLYLLTDENGTRPIKTRAELASNLEALEEPNNLDLVLWILVKSGLVFQLPEFPAQRYQLIHDYLVTFIRYLQQQELGLLEQVEEQREELIRRQTEIVQLRQEKELLAEIADVRYQFLNDYLQTLTRHSEKQGLLAELTDLRHREELSQVVIEQLRQEKELLAALADAKEKQKRSEAWRKRIQTGSLAAACGAVFILTGLVFSVNSQKKLAQISQIKAISASSEALVASNREFDALIESLRAVKQLKSISTTEAEIHIPVVTALGQAVYGVREYNRLEGHTNNVLGVVFSPDGKIIATASDDKTVILWRRDGSSIATLTGHKAGVAAVSFSPDGQTLATASADNTVKLWHRDGTLLRTLEGHTNDVTCVTWSPDGQTVATGSADNTVKLWRIDGRLIRTFKGHTDWVLGVSFSPDGQTIVSGSVDKTIKLWRLDGKLINTLTGHRDAVQNVAFSPDGKLIASASEDKTVKLWRLDGTTIATLTGHKDLVLDVSFNPQGDVIASASADKTIKLWQRDGTLIKTLSGHGNGVRAVAWSPDGGTLATASDDNTVKLWRIDNKLLKRLTGHQDWVNSVSFSPDGQILASASSDATVKLWRRDGKLLKTLTGHSNWILDVSFSPDGETLATASEDTTIKLWRRDGTLLNTLKGHDKSVTSVTFSPDGQTIASSSEDKTVKLWRRDGTLLQTLNLNVNGIWGVRFSPDGQIIASATKDGTVKLWSRNGKEIATLKGHNGSVNWVNFSPDGQIIATASDDKTVKLWTRNGAFIDTLKGHSGSVNWVSFSPDGKTIASASDDNTVILWNFNTREPNILKGHKGKVLSVNFSPDGKTIASASEDKQVILWNLDLEYLQVRGCNWVRDYLKTNINVRESDRNLCEN</sequence>
<feature type="repeat" description="WD" evidence="3">
    <location>
        <begin position="1501"/>
        <end position="1533"/>
    </location>
</feature>
<dbReference type="PANTHER" id="PTHR22847">
    <property type="entry name" value="WD40 REPEAT PROTEIN"/>
    <property type="match status" value="1"/>
</dbReference>
<comment type="caution">
    <text evidence="6">The sequence shown here is derived from an EMBL/GenBank/DDBJ whole genome shotgun (WGS) entry which is preliminary data.</text>
</comment>
<dbReference type="Gene3D" id="3.40.50.300">
    <property type="entry name" value="P-loop containing nucleotide triphosphate hydrolases"/>
    <property type="match status" value="1"/>
</dbReference>
<dbReference type="InterPro" id="IPR049052">
    <property type="entry name" value="nSTAND1"/>
</dbReference>
<evidence type="ECO:0000313" key="7">
    <source>
        <dbReference type="Proteomes" id="UP000641646"/>
    </source>
</evidence>
<dbReference type="Gene3D" id="2.130.10.10">
    <property type="entry name" value="YVTN repeat-like/Quinoprotein amine dehydrogenase"/>
    <property type="match status" value="5"/>
</dbReference>
<proteinExistence type="predicted"/>
<feature type="repeat" description="WD" evidence="3">
    <location>
        <begin position="1378"/>
        <end position="1409"/>
    </location>
</feature>
<reference evidence="6" key="1">
    <citation type="journal article" date="2015" name="ISME J.">
        <title>Draft Genome Sequence of Streptomyces incarnatus NRRL8089, which Produces the Nucleoside Antibiotic Sinefungin.</title>
        <authorList>
            <person name="Oshima K."/>
            <person name="Hattori M."/>
            <person name="Shimizu H."/>
            <person name="Fukuda K."/>
            <person name="Nemoto M."/>
            <person name="Inagaki K."/>
            <person name="Tamura T."/>
        </authorList>
    </citation>
    <scope>NUCLEOTIDE SEQUENCE</scope>
    <source>
        <strain evidence="6">FACHB-1375</strain>
    </source>
</reference>
<dbReference type="SUPFAM" id="SSF50978">
    <property type="entry name" value="WD40 repeat-like"/>
    <property type="match status" value="3"/>
</dbReference>
<dbReference type="PROSITE" id="PS50294">
    <property type="entry name" value="WD_REPEATS_REGION"/>
    <property type="match status" value="14"/>
</dbReference>
<feature type="repeat" description="WD" evidence="3">
    <location>
        <begin position="1460"/>
        <end position="1491"/>
    </location>
</feature>
<feature type="repeat" description="WD" evidence="3">
    <location>
        <begin position="1132"/>
        <end position="1163"/>
    </location>
</feature>
<evidence type="ECO:0000256" key="3">
    <source>
        <dbReference type="PROSITE-ProRule" id="PRU00221"/>
    </source>
</evidence>
<dbReference type="PANTHER" id="PTHR22847:SF637">
    <property type="entry name" value="WD REPEAT DOMAIN 5B"/>
    <property type="match status" value="1"/>
</dbReference>
<dbReference type="Pfam" id="PF00400">
    <property type="entry name" value="WD40"/>
    <property type="match status" value="14"/>
</dbReference>
<feature type="repeat" description="WD" evidence="3">
    <location>
        <begin position="1624"/>
        <end position="1658"/>
    </location>
</feature>
<dbReference type="SUPFAM" id="SSF52540">
    <property type="entry name" value="P-loop containing nucleoside triphosphate hydrolases"/>
    <property type="match status" value="1"/>
</dbReference>
<protein>
    <recommendedName>
        <fullName evidence="5">Novel STAND NTPase 1 domain-containing protein</fullName>
    </recommendedName>
</protein>
<dbReference type="SMART" id="SM00320">
    <property type="entry name" value="WD40"/>
    <property type="match status" value="14"/>
</dbReference>
<dbReference type="InterPro" id="IPR036322">
    <property type="entry name" value="WD40_repeat_dom_sf"/>
</dbReference>
<evidence type="ECO:0000313" key="6">
    <source>
        <dbReference type="EMBL" id="MBD2185080.1"/>
    </source>
</evidence>
<keyword evidence="7" id="KW-1185">Reference proteome</keyword>
<dbReference type="InterPro" id="IPR015943">
    <property type="entry name" value="WD40/YVTN_repeat-like_dom_sf"/>
</dbReference>
<dbReference type="InterPro" id="IPR020472">
    <property type="entry name" value="WD40_PAC1"/>
</dbReference>
<accession>A0A926VJJ6</accession>
<feature type="repeat" description="WD" evidence="3">
    <location>
        <begin position="1296"/>
        <end position="1328"/>
    </location>
</feature>
<feature type="repeat" description="WD" evidence="3">
    <location>
        <begin position="1583"/>
        <end position="1624"/>
    </location>
</feature>
<dbReference type="InterPro" id="IPR001680">
    <property type="entry name" value="WD40_rpt"/>
</dbReference>
<feature type="repeat" description="WD" evidence="3">
    <location>
        <begin position="1214"/>
        <end position="1248"/>
    </location>
</feature>
<reference evidence="6" key="2">
    <citation type="submission" date="2020-08" db="EMBL/GenBank/DDBJ databases">
        <authorList>
            <person name="Chen M."/>
            <person name="Teng W."/>
            <person name="Zhao L."/>
            <person name="Hu C."/>
            <person name="Zhou Y."/>
            <person name="Han B."/>
            <person name="Song L."/>
            <person name="Shu W."/>
        </authorList>
    </citation>
    <scope>NUCLEOTIDE SEQUENCE</scope>
    <source>
        <strain evidence="6">FACHB-1375</strain>
    </source>
</reference>